<reference evidence="1" key="2">
    <citation type="journal article" date="2015" name="Data Brief">
        <title>Shoot transcriptome of the giant reed, Arundo donax.</title>
        <authorList>
            <person name="Barrero R.A."/>
            <person name="Guerrero F.D."/>
            <person name="Moolhuijzen P."/>
            <person name="Goolsby J.A."/>
            <person name="Tidwell J."/>
            <person name="Bellgard S.E."/>
            <person name="Bellgard M.I."/>
        </authorList>
    </citation>
    <scope>NUCLEOTIDE SEQUENCE</scope>
    <source>
        <tissue evidence="1">Shoot tissue taken approximately 20 cm above the soil surface</tissue>
    </source>
</reference>
<dbReference type="AlphaFoldDB" id="A0A0A9AUQ5"/>
<evidence type="ECO:0000313" key="1">
    <source>
        <dbReference type="EMBL" id="JAD50842.1"/>
    </source>
</evidence>
<reference evidence="1" key="1">
    <citation type="submission" date="2014-09" db="EMBL/GenBank/DDBJ databases">
        <authorList>
            <person name="Magalhaes I.L.F."/>
            <person name="Oliveira U."/>
            <person name="Santos F.R."/>
            <person name="Vidigal T.H.D.A."/>
            <person name="Brescovit A.D."/>
            <person name="Santos A.J."/>
        </authorList>
    </citation>
    <scope>NUCLEOTIDE SEQUENCE</scope>
    <source>
        <tissue evidence="1">Shoot tissue taken approximately 20 cm above the soil surface</tissue>
    </source>
</reference>
<dbReference type="EMBL" id="GBRH01247053">
    <property type="protein sequence ID" value="JAD50842.1"/>
    <property type="molecule type" value="Transcribed_RNA"/>
</dbReference>
<proteinExistence type="predicted"/>
<name>A0A0A9AUQ5_ARUDO</name>
<accession>A0A0A9AUQ5</accession>
<sequence length="21" mass="2603">MKVRYVLLLLLIRQHFQAFTI</sequence>
<organism evidence="1">
    <name type="scientific">Arundo donax</name>
    <name type="common">Giant reed</name>
    <name type="synonym">Donax arundinaceus</name>
    <dbReference type="NCBI Taxonomy" id="35708"/>
    <lineage>
        <taxon>Eukaryota</taxon>
        <taxon>Viridiplantae</taxon>
        <taxon>Streptophyta</taxon>
        <taxon>Embryophyta</taxon>
        <taxon>Tracheophyta</taxon>
        <taxon>Spermatophyta</taxon>
        <taxon>Magnoliopsida</taxon>
        <taxon>Liliopsida</taxon>
        <taxon>Poales</taxon>
        <taxon>Poaceae</taxon>
        <taxon>PACMAD clade</taxon>
        <taxon>Arundinoideae</taxon>
        <taxon>Arundineae</taxon>
        <taxon>Arundo</taxon>
    </lineage>
</organism>
<protein>
    <submittedName>
        <fullName evidence="1">Uncharacterized protein</fullName>
    </submittedName>
</protein>